<reference evidence="4" key="1">
    <citation type="journal article" date="2021" name="Proc. Natl. Acad. Sci. U.S.A.">
        <title>Three genomes in the algal genus Volvox reveal the fate of a haploid sex-determining region after a transition to homothallism.</title>
        <authorList>
            <person name="Yamamoto K."/>
            <person name="Hamaji T."/>
            <person name="Kawai-Toyooka H."/>
            <person name="Matsuzaki R."/>
            <person name="Takahashi F."/>
            <person name="Nishimura Y."/>
            <person name="Kawachi M."/>
            <person name="Noguchi H."/>
            <person name="Minakuchi Y."/>
            <person name="Umen J.G."/>
            <person name="Toyoda A."/>
            <person name="Nozaki H."/>
        </authorList>
    </citation>
    <scope>NUCLEOTIDE SEQUENCE</scope>
    <source>
        <strain evidence="4">NIES-3785</strain>
        <strain evidence="3">NIES-3786</strain>
    </source>
</reference>
<feature type="region of interest" description="Disordered" evidence="1">
    <location>
        <begin position="90"/>
        <end position="118"/>
    </location>
</feature>
<evidence type="ECO:0000313" key="4">
    <source>
        <dbReference type="EMBL" id="GIL93767.1"/>
    </source>
</evidence>
<protein>
    <recommendedName>
        <fullName evidence="7">Transmembrane protein</fullName>
    </recommendedName>
</protein>
<evidence type="ECO:0000313" key="5">
    <source>
        <dbReference type="Proteomes" id="UP000722791"/>
    </source>
</evidence>
<keyword evidence="2" id="KW-0472">Membrane</keyword>
<sequence>MDDIAIFTAYYSHYQIRAADAAATPSISRKRHGTICVFLALGAACGLSTVVVGFFAHKPAIVWPVVAVGLFGVIIGVVLAHRKATGDWLWRSPTASDPREGMQSGNNPQGGPGTAPAGFAMGGGGGGRFGALFHLPMYYADALDVEVGIVQPPYPLMLSLSSEKVEGGRKTGGAEVCGGGDGTDAAHDVKAKAASKGAEAMVAAEFGAVVCGFPLPGADGWIDTRPVLVLQPQVELQLQPLSMQYDASAVRALGEGDGNSSAETILEAVEGSSVLQLPADVQQSKAVASVEAVASEVAVTVAQGDVLAASNGLGPLRDPVRTAHEH</sequence>
<dbReference type="OrthoDB" id="547104at2759"/>
<evidence type="ECO:0000313" key="3">
    <source>
        <dbReference type="EMBL" id="GIL79023.1"/>
    </source>
</evidence>
<evidence type="ECO:0000313" key="6">
    <source>
        <dbReference type="Proteomes" id="UP000747110"/>
    </source>
</evidence>
<keyword evidence="6" id="KW-1185">Reference proteome</keyword>
<evidence type="ECO:0008006" key="7">
    <source>
        <dbReference type="Google" id="ProtNLM"/>
    </source>
</evidence>
<accession>A0A8J4G0M2</accession>
<organism evidence="4 5">
    <name type="scientific">Volvox reticuliferus</name>
    <dbReference type="NCBI Taxonomy" id="1737510"/>
    <lineage>
        <taxon>Eukaryota</taxon>
        <taxon>Viridiplantae</taxon>
        <taxon>Chlorophyta</taxon>
        <taxon>core chlorophytes</taxon>
        <taxon>Chlorophyceae</taxon>
        <taxon>CS clade</taxon>
        <taxon>Chlamydomonadales</taxon>
        <taxon>Volvocaceae</taxon>
        <taxon>Volvox</taxon>
    </lineage>
</organism>
<feature type="transmembrane region" description="Helical" evidence="2">
    <location>
        <begin position="61"/>
        <end position="81"/>
    </location>
</feature>
<evidence type="ECO:0000256" key="1">
    <source>
        <dbReference type="SAM" id="MobiDB-lite"/>
    </source>
</evidence>
<dbReference type="Proteomes" id="UP000747110">
    <property type="component" value="Unassembled WGS sequence"/>
</dbReference>
<gene>
    <name evidence="3" type="ORF">Vretifemale_8431</name>
    <name evidence="4" type="ORF">Vretimale_71</name>
</gene>
<keyword evidence="2" id="KW-1133">Transmembrane helix</keyword>
<dbReference type="EMBL" id="BNCP01000014">
    <property type="protein sequence ID" value="GIL79023.1"/>
    <property type="molecule type" value="Genomic_DNA"/>
</dbReference>
<dbReference type="Proteomes" id="UP000722791">
    <property type="component" value="Unassembled WGS sequence"/>
</dbReference>
<dbReference type="AlphaFoldDB" id="A0A8J4G0M2"/>
<evidence type="ECO:0000256" key="2">
    <source>
        <dbReference type="SAM" id="Phobius"/>
    </source>
</evidence>
<proteinExistence type="predicted"/>
<dbReference type="EMBL" id="BNCQ01000001">
    <property type="protein sequence ID" value="GIL93767.1"/>
    <property type="molecule type" value="Genomic_DNA"/>
</dbReference>
<comment type="caution">
    <text evidence="4">The sequence shown here is derived from an EMBL/GenBank/DDBJ whole genome shotgun (WGS) entry which is preliminary data.</text>
</comment>
<keyword evidence="2" id="KW-0812">Transmembrane</keyword>
<feature type="transmembrane region" description="Helical" evidence="2">
    <location>
        <begin position="35"/>
        <end position="55"/>
    </location>
</feature>
<name>A0A8J4G0M2_9CHLO</name>